<evidence type="ECO:0000256" key="1">
    <source>
        <dbReference type="ARBA" id="ARBA00022614"/>
    </source>
</evidence>
<dbReference type="PROSITE" id="PS51450">
    <property type="entry name" value="LRR"/>
    <property type="match status" value="1"/>
</dbReference>
<dbReference type="AlphaFoldDB" id="A0A9N9BNH2"/>
<dbReference type="InterPro" id="IPR003591">
    <property type="entry name" value="Leu-rich_rpt_typical-subtyp"/>
</dbReference>
<protein>
    <submittedName>
        <fullName evidence="5">11909_t:CDS:1</fullName>
    </submittedName>
</protein>
<accession>A0A9N9BNH2</accession>
<dbReference type="InterPro" id="IPR019487">
    <property type="entry name" value="RAM_signalling_pathway_SOG2"/>
</dbReference>
<dbReference type="SUPFAM" id="SSF52058">
    <property type="entry name" value="L domain-like"/>
    <property type="match status" value="1"/>
</dbReference>
<name>A0A9N9BNH2_9GLOM</name>
<feature type="compositionally biased region" description="Low complexity" evidence="3">
    <location>
        <begin position="695"/>
        <end position="705"/>
    </location>
</feature>
<reference evidence="5" key="1">
    <citation type="submission" date="2021-06" db="EMBL/GenBank/DDBJ databases">
        <authorList>
            <person name="Kallberg Y."/>
            <person name="Tangrot J."/>
            <person name="Rosling A."/>
        </authorList>
    </citation>
    <scope>NUCLEOTIDE SEQUENCE</scope>
    <source>
        <strain evidence="5">MT106</strain>
    </source>
</reference>
<comment type="caution">
    <text evidence="5">The sequence shown here is derived from an EMBL/GenBank/DDBJ whole genome shotgun (WGS) entry which is preliminary data.</text>
</comment>
<evidence type="ECO:0000313" key="6">
    <source>
        <dbReference type="Proteomes" id="UP000789831"/>
    </source>
</evidence>
<dbReference type="InterPro" id="IPR001611">
    <property type="entry name" value="Leu-rich_rpt"/>
</dbReference>
<dbReference type="GO" id="GO:0005737">
    <property type="term" value="C:cytoplasm"/>
    <property type="evidence" value="ECO:0007669"/>
    <property type="project" value="TreeGrafter"/>
</dbReference>
<feature type="domain" description="Disease resistance R13L4/SHOC-2-like LRR" evidence="4">
    <location>
        <begin position="71"/>
        <end position="154"/>
    </location>
</feature>
<dbReference type="OrthoDB" id="1394818at2759"/>
<feature type="compositionally biased region" description="Acidic residues" evidence="3">
    <location>
        <begin position="204"/>
        <end position="214"/>
    </location>
</feature>
<evidence type="ECO:0000256" key="3">
    <source>
        <dbReference type="SAM" id="MobiDB-lite"/>
    </source>
</evidence>
<dbReference type="EMBL" id="CAJVPL010001451">
    <property type="protein sequence ID" value="CAG8571811.1"/>
    <property type="molecule type" value="Genomic_DNA"/>
</dbReference>
<dbReference type="Gene3D" id="3.80.10.10">
    <property type="entry name" value="Ribonuclease Inhibitor"/>
    <property type="match status" value="1"/>
</dbReference>
<keyword evidence="2" id="KW-0677">Repeat</keyword>
<feature type="compositionally biased region" description="Basic and acidic residues" evidence="3">
    <location>
        <begin position="725"/>
        <end position="736"/>
    </location>
</feature>
<dbReference type="SMART" id="SM00369">
    <property type="entry name" value="LRR_TYP"/>
    <property type="match status" value="3"/>
</dbReference>
<keyword evidence="6" id="KW-1185">Reference proteome</keyword>
<dbReference type="InterPro" id="IPR050216">
    <property type="entry name" value="LRR_domain-containing"/>
</dbReference>
<dbReference type="Pfam" id="PF23598">
    <property type="entry name" value="LRR_14"/>
    <property type="match status" value="1"/>
</dbReference>
<dbReference type="InterPro" id="IPR032675">
    <property type="entry name" value="LRR_dom_sf"/>
</dbReference>
<proteinExistence type="predicted"/>
<dbReference type="PANTHER" id="PTHR48051:SF46">
    <property type="entry name" value="LEUCINE RICH REPEAT-CONTAINING DOMAIN PROTEIN"/>
    <property type="match status" value="1"/>
</dbReference>
<feature type="compositionally biased region" description="Polar residues" evidence="3">
    <location>
        <begin position="232"/>
        <end position="241"/>
    </location>
</feature>
<dbReference type="InterPro" id="IPR055414">
    <property type="entry name" value="LRR_R13L4/SHOC2-like"/>
</dbReference>
<feature type="region of interest" description="Disordered" evidence="3">
    <location>
        <begin position="695"/>
        <end position="736"/>
    </location>
</feature>
<evidence type="ECO:0000256" key="2">
    <source>
        <dbReference type="ARBA" id="ARBA00022737"/>
    </source>
</evidence>
<gene>
    <name evidence="5" type="ORF">AGERDE_LOCUS7676</name>
</gene>
<dbReference type="Proteomes" id="UP000789831">
    <property type="component" value="Unassembled WGS sequence"/>
</dbReference>
<dbReference type="PANTHER" id="PTHR48051">
    <property type="match status" value="1"/>
</dbReference>
<evidence type="ECO:0000313" key="5">
    <source>
        <dbReference type="EMBL" id="CAG8571811.1"/>
    </source>
</evidence>
<feature type="compositionally biased region" description="Gly residues" evidence="3">
    <location>
        <begin position="251"/>
        <end position="261"/>
    </location>
</feature>
<organism evidence="5 6">
    <name type="scientific">Ambispora gerdemannii</name>
    <dbReference type="NCBI Taxonomy" id="144530"/>
    <lineage>
        <taxon>Eukaryota</taxon>
        <taxon>Fungi</taxon>
        <taxon>Fungi incertae sedis</taxon>
        <taxon>Mucoromycota</taxon>
        <taxon>Glomeromycotina</taxon>
        <taxon>Glomeromycetes</taxon>
        <taxon>Archaeosporales</taxon>
        <taxon>Ambisporaceae</taxon>
        <taxon>Ambispora</taxon>
    </lineage>
</organism>
<feature type="compositionally biased region" description="Acidic residues" evidence="3">
    <location>
        <begin position="706"/>
        <end position="724"/>
    </location>
</feature>
<sequence>MDETQTERLIKIISESLRDEEAKSTTTATTTTLKLGNKGIREMPVEVIELINTHGIERLGLEQNHLTSLPHEICKLSKLRYLDLNSNEFKTFPVVLCNMQNLEVLDLSKNQIRKFPKDFGNLISLTALKISRNRIRKLPTYIGDMKNLQYLRVENNQLHFPPRTYIQMPKSNDKVVLRKWLLNLKEFLRQCQMDQNVDRNDIEFETSDSSDDDFLTQGVGGSGNGEISNNSLNTINENEQVIQRHERRRGGGGGNGVGGGPSNLILDSPRRDRSLSNDTYDPTTMGYRLRCHHAKSFSQDSINSLSSLNEDRINGGDGYFQRIRTLPSTEYLQPNDISLREASRSILYSLSQILKGIGQFTSFTATEKLFTKELRNATKFNDQLVVALEQFDSDSLTKRPDGDTCAKLLKSCQSNISVFRSLISALQHQLRNITQSSDNIRYSRTLLLMLHGAIAEIKFAWETISPLLKDYTPYSNTSTPFRLRSMSRSNSNASIGVGSGVQPPYSTGITPTNPLSLALASVPSTPYSSSIIHGADSSISSVSTSATFVPVIFNEQLMNKVETSISCVEHVFKYLMETVEQAQNTTFDDQPEIRSKIKNLELHIKSSKEVTIHLKKSLQSTRSTPTSLIEHVIHVKLYDETMAFIQKTVEMMSLVKDVMEGYTILHEQEVRHGLRQVSKSNKELLSQMEHDHVNQKNFNENNGNTEEAEEESGNNIDIDDDGDGDGDRREEFAVAI</sequence>
<feature type="region of interest" description="Disordered" evidence="3">
    <location>
        <begin position="204"/>
        <end position="281"/>
    </location>
</feature>
<dbReference type="Pfam" id="PF10428">
    <property type="entry name" value="SOG2"/>
    <property type="match status" value="2"/>
</dbReference>
<evidence type="ECO:0000259" key="4">
    <source>
        <dbReference type="Pfam" id="PF23598"/>
    </source>
</evidence>
<keyword evidence="1" id="KW-0433">Leucine-rich repeat</keyword>